<accession>A0ABS8S5R6</accession>
<reference evidence="2 3" key="1">
    <citation type="journal article" date="2021" name="BMC Genomics">
        <title>Datura genome reveals duplications of psychoactive alkaloid biosynthetic genes and high mutation rate following tissue culture.</title>
        <authorList>
            <person name="Rajewski A."/>
            <person name="Carter-House D."/>
            <person name="Stajich J."/>
            <person name="Litt A."/>
        </authorList>
    </citation>
    <scope>NUCLEOTIDE SEQUENCE [LARGE SCALE GENOMIC DNA]</scope>
    <source>
        <strain evidence="2">AR-01</strain>
    </source>
</reference>
<name>A0ABS8S5R6_DATST</name>
<comment type="caution">
    <text evidence="2">The sequence shown here is derived from an EMBL/GenBank/DDBJ whole genome shotgun (WGS) entry which is preliminary data.</text>
</comment>
<protein>
    <submittedName>
        <fullName evidence="2">Uncharacterized protein</fullName>
    </submittedName>
</protein>
<sequence length="120" mass="13642">MLPPRQQPRPGGLQTSLSLVDTTPDACGSPNPHERGSTSDQAKRKRMAMLSTLLSAICQTQTKCPLRDIARERIDVIADRMRNLPDEYLEKFKHELRVILEGLGVSQHRDEFLFTQRLSE</sequence>
<evidence type="ECO:0000313" key="2">
    <source>
        <dbReference type="EMBL" id="MCD7454465.1"/>
    </source>
</evidence>
<gene>
    <name evidence="2" type="ORF">HAX54_024904</name>
</gene>
<feature type="region of interest" description="Disordered" evidence="1">
    <location>
        <begin position="1"/>
        <end position="44"/>
    </location>
</feature>
<proteinExistence type="predicted"/>
<evidence type="ECO:0000313" key="3">
    <source>
        <dbReference type="Proteomes" id="UP000823775"/>
    </source>
</evidence>
<dbReference type="EMBL" id="JACEIK010000302">
    <property type="protein sequence ID" value="MCD7454465.1"/>
    <property type="molecule type" value="Genomic_DNA"/>
</dbReference>
<organism evidence="2 3">
    <name type="scientific">Datura stramonium</name>
    <name type="common">Jimsonweed</name>
    <name type="synonym">Common thornapple</name>
    <dbReference type="NCBI Taxonomy" id="4076"/>
    <lineage>
        <taxon>Eukaryota</taxon>
        <taxon>Viridiplantae</taxon>
        <taxon>Streptophyta</taxon>
        <taxon>Embryophyta</taxon>
        <taxon>Tracheophyta</taxon>
        <taxon>Spermatophyta</taxon>
        <taxon>Magnoliopsida</taxon>
        <taxon>eudicotyledons</taxon>
        <taxon>Gunneridae</taxon>
        <taxon>Pentapetalae</taxon>
        <taxon>asterids</taxon>
        <taxon>lamiids</taxon>
        <taxon>Solanales</taxon>
        <taxon>Solanaceae</taxon>
        <taxon>Solanoideae</taxon>
        <taxon>Datureae</taxon>
        <taxon>Datura</taxon>
    </lineage>
</organism>
<keyword evidence="3" id="KW-1185">Reference proteome</keyword>
<evidence type="ECO:0000256" key="1">
    <source>
        <dbReference type="SAM" id="MobiDB-lite"/>
    </source>
</evidence>
<dbReference type="Proteomes" id="UP000823775">
    <property type="component" value="Unassembled WGS sequence"/>
</dbReference>